<name>A0A0R0CBK9_9GAMM</name>
<reference evidence="2 3" key="1">
    <citation type="submission" date="2015-05" db="EMBL/GenBank/DDBJ databases">
        <title>Genome sequencing and analysis of members of genus Stenotrophomonas.</title>
        <authorList>
            <person name="Patil P.P."/>
            <person name="Midha S."/>
            <person name="Patil P.B."/>
        </authorList>
    </citation>
    <scope>NUCLEOTIDE SEQUENCE [LARGE SCALE GENOMIC DNA]</scope>
    <source>
        <strain evidence="2 3">DSM 18929</strain>
    </source>
</reference>
<gene>
    <name evidence="2" type="ORF">ABB26_00030</name>
</gene>
<dbReference type="EMBL" id="LDJI01000001">
    <property type="protein sequence ID" value="KRG66544.1"/>
    <property type="molecule type" value="Genomic_DNA"/>
</dbReference>
<accession>A0A0R0CBK9</accession>
<sequence>MTALALGCLPLAAAQAGSVDRAAEGIDCATATSTMEHDLCASDRAEDADALLNTAYGQARQQLRQQAADGSCTHCTDAEQQLVVAQRAWIQLRDKDCDAVYAFHADGTSRNGARMHCLTTHAQDRTRQLRDFYEL</sequence>
<evidence type="ECO:0000259" key="1">
    <source>
        <dbReference type="Pfam" id="PF07007"/>
    </source>
</evidence>
<dbReference type="PATRIC" id="fig|405444.3.peg.6"/>
<dbReference type="AlphaFoldDB" id="A0A0R0CBK9"/>
<keyword evidence="3" id="KW-1185">Reference proteome</keyword>
<dbReference type="InterPro" id="IPR009739">
    <property type="entry name" value="LprI-like_N"/>
</dbReference>
<dbReference type="STRING" id="405444.ABB26_00030"/>
<evidence type="ECO:0000313" key="3">
    <source>
        <dbReference type="Proteomes" id="UP000050864"/>
    </source>
</evidence>
<feature type="domain" description="Lysozyme inhibitor LprI-like N-terminal" evidence="1">
    <location>
        <begin position="29"/>
        <end position="129"/>
    </location>
</feature>
<proteinExistence type="predicted"/>
<dbReference type="Proteomes" id="UP000050864">
    <property type="component" value="Unassembled WGS sequence"/>
</dbReference>
<organism evidence="2 3">
    <name type="scientific">Stenotrophomonas humi</name>
    <dbReference type="NCBI Taxonomy" id="405444"/>
    <lineage>
        <taxon>Bacteria</taxon>
        <taxon>Pseudomonadati</taxon>
        <taxon>Pseudomonadota</taxon>
        <taxon>Gammaproteobacteria</taxon>
        <taxon>Lysobacterales</taxon>
        <taxon>Lysobacteraceae</taxon>
        <taxon>Stenotrophomonas</taxon>
    </lineage>
</organism>
<protein>
    <recommendedName>
        <fullName evidence="1">Lysozyme inhibitor LprI-like N-terminal domain-containing protein</fullName>
    </recommendedName>
</protein>
<comment type="caution">
    <text evidence="2">The sequence shown here is derived from an EMBL/GenBank/DDBJ whole genome shotgun (WGS) entry which is preliminary data.</text>
</comment>
<dbReference type="Gene3D" id="1.20.1270.180">
    <property type="match status" value="1"/>
</dbReference>
<evidence type="ECO:0000313" key="2">
    <source>
        <dbReference type="EMBL" id="KRG66544.1"/>
    </source>
</evidence>
<dbReference type="Pfam" id="PF07007">
    <property type="entry name" value="LprI"/>
    <property type="match status" value="1"/>
</dbReference>